<organism evidence="1 2">
    <name type="scientific">Rhodopirellula bahusiensis</name>
    <dbReference type="NCBI Taxonomy" id="2014065"/>
    <lineage>
        <taxon>Bacteria</taxon>
        <taxon>Pseudomonadati</taxon>
        <taxon>Planctomycetota</taxon>
        <taxon>Planctomycetia</taxon>
        <taxon>Pirellulales</taxon>
        <taxon>Pirellulaceae</taxon>
        <taxon>Rhodopirellula</taxon>
    </lineage>
</organism>
<dbReference type="GeneID" id="90612272"/>
<dbReference type="SUPFAM" id="SSF46689">
    <property type="entry name" value="Homeodomain-like"/>
    <property type="match status" value="1"/>
</dbReference>
<dbReference type="InterPro" id="IPR009057">
    <property type="entry name" value="Homeodomain-like_sf"/>
</dbReference>
<evidence type="ECO:0000313" key="2">
    <source>
        <dbReference type="Proteomes" id="UP000225740"/>
    </source>
</evidence>
<dbReference type="EMBL" id="NIZW01000052">
    <property type="protein sequence ID" value="PHQ31413.1"/>
    <property type="molecule type" value="Genomic_DNA"/>
</dbReference>
<gene>
    <name evidence="1" type="ORF">CEE69_31225</name>
</gene>
<sequence length="147" mass="16674">MHKKYIVRLNEQERRTLAEIVKKLSGSSQKVRRAQILLAADADGLAWTDARIAQAYRCRTKTVENIRQRFVEFGFEQTLQGKKRLEPARPKCLSGDEEAKIIATRLGKPPAGYANWSLRLLAEKVVELGICDSVSHETVRQTLKKIA</sequence>
<protein>
    <submittedName>
        <fullName evidence="1">Helix-turn-helix domain-containing protein</fullName>
    </submittedName>
</protein>
<evidence type="ECO:0000313" key="1">
    <source>
        <dbReference type="EMBL" id="PHQ31413.1"/>
    </source>
</evidence>
<dbReference type="RefSeq" id="WP_037250777.1">
    <property type="nucleotide sequence ID" value="NZ_NIZW01000052.1"/>
</dbReference>
<proteinExistence type="predicted"/>
<comment type="caution">
    <text evidence="1">The sequence shown here is derived from an EMBL/GenBank/DDBJ whole genome shotgun (WGS) entry which is preliminary data.</text>
</comment>
<keyword evidence="2" id="KW-1185">Reference proteome</keyword>
<reference evidence="1 2" key="1">
    <citation type="submission" date="2017-06" db="EMBL/GenBank/DDBJ databases">
        <title>Description of Rhodopirellula bahusiensis sp. nov.</title>
        <authorList>
            <person name="Kizina J."/>
            <person name="Harder J."/>
        </authorList>
    </citation>
    <scope>NUCLEOTIDE SEQUENCE [LARGE SCALE GENOMIC DNA]</scope>
    <source>
        <strain evidence="1 2">SWK21</strain>
    </source>
</reference>
<dbReference type="Proteomes" id="UP000225740">
    <property type="component" value="Unassembled WGS sequence"/>
</dbReference>
<dbReference type="AlphaFoldDB" id="A0A2G1VXA7"/>
<dbReference type="Pfam" id="PF13565">
    <property type="entry name" value="HTH_32"/>
    <property type="match status" value="1"/>
</dbReference>
<dbReference type="OrthoDB" id="69748at2"/>
<name>A0A2G1VXA7_9BACT</name>
<accession>A0A2G1VXA7</accession>